<evidence type="ECO:0000256" key="1">
    <source>
        <dbReference type="SAM" id="Coils"/>
    </source>
</evidence>
<dbReference type="PANTHER" id="PTHR23253:SF78">
    <property type="entry name" value="EUKARYOTIC TRANSLATION INITIATION FACTOR 4G1, ISOFORM B-RELATED"/>
    <property type="match status" value="1"/>
</dbReference>
<feature type="chain" id="PRO_5047209778" description="MIF4G domain-containing protein" evidence="3">
    <location>
        <begin position="20"/>
        <end position="859"/>
    </location>
</feature>
<dbReference type="EMBL" id="JAOYFB010000004">
    <property type="protein sequence ID" value="KAK4014344.1"/>
    <property type="molecule type" value="Genomic_DNA"/>
</dbReference>
<feature type="domain" description="MIF4G" evidence="4">
    <location>
        <begin position="422"/>
        <end position="662"/>
    </location>
</feature>
<accession>A0ABQ9ZN29</accession>
<keyword evidence="1" id="KW-0175">Coiled coil</keyword>
<dbReference type="Proteomes" id="UP001234178">
    <property type="component" value="Unassembled WGS sequence"/>
</dbReference>
<sequence length="859" mass="98117">MAFKELILYFLPTWIFGSADPTAADKARSQPDGQSTQKSNKKETQTSNQKETQTSNQKSTQQEFSTSQTTCPISKARQHLPNERDKRVNKTDAAPSQNINDDVEEITQLQQQVFEITMARDNLQEENEKLRNDLSYREKEHQEQLENLKCQRILLEDKTTQLLAQKDQELENTRKLQPCHDVLHKEISKLRSDLKHKTEEYQKEFEKLRQRNALLNQKRTQALALKDLQLERARTFLSDQDRLIKQMQEETVQLRESNKELTGKLAKIEANSSPAGQIHQEQIKEPEVAVFAPPSIQRQDIEAEPNTLPVTKTTRRVYDRRALMELKDSVGTTNIKSLLDFGILRDSHSEKSTPTNQGVEFMTRSYHPLFPATEHGQPRKREIRLMSSQEEPRKANNPNVWIPKRLSAKSEDGNKTSSEEILGTIRGILNKLTPSNYQRLLAKIQETNIDSQDCLAGVIRIFFAKAVEESIFASIYAKMCLALSTKDVASSSDPAKTINFRKLILSHCQREFEKDSAGLVKTEQKRLEFENAETETEKHKLQEELKELVDKNRRTSLGNIIFIGELFKVNVISSNVMHQCIRKLLSHKEDEDSIECLCKLLTTVGKQLESSTLPDNGVRPNFSNAQIMTSYIQTLQTIAGERKVSSRIRFMIQDVVDLRKTGWKPRRVEIGPRTIEEIHKEMNQELEGQQKKLPVPQKQGQILKESRPVKQVKDTINNRTPKVPTSQARIPVNTRAQTENPNSVSTPNFKIVTAQIKMETFPDKTKVGESARRDYNFTISGNDAENRKAAAKDLLDALPVRLECPDLTLDGVDNLKIKQMNKELSVEINRPSSPTGKVTIYGKIDNCKLAYEQLTSIGK</sequence>
<dbReference type="SMART" id="SM00543">
    <property type="entry name" value="MIF4G"/>
    <property type="match status" value="1"/>
</dbReference>
<feature type="coiled-coil region" evidence="1">
    <location>
        <begin position="191"/>
        <end position="271"/>
    </location>
</feature>
<reference evidence="5 6" key="1">
    <citation type="journal article" date="2023" name="Nucleic Acids Res.">
        <title>The hologenome of Daphnia magna reveals possible DNA methylation and microbiome-mediated evolution of the host genome.</title>
        <authorList>
            <person name="Chaturvedi A."/>
            <person name="Li X."/>
            <person name="Dhandapani V."/>
            <person name="Marshall H."/>
            <person name="Kissane S."/>
            <person name="Cuenca-Cambronero M."/>
            <person name="Asole G."/>
            <person name="Calvet F."/>
            <person name="Ruiz-Romero M."/>
            <person name="Marangio P."/>
            <person name="Guigo R."/>
            <person name="Rago D."/>
            <person name="Mirbahai L."/>
            <person name="Eastwood N."/>
            <person name="Colbourne J.K."/>
            <person name="Zhou J."/>
            <person name="Mallon E."/>
            <person name="Orsini L."/>
        </authorList>
    </citation>
    <scope>NUCLEOTIDE SEQUENCE [LARGE SCALE GENOMIC DNA]</scope>
    <source>
        <strain evidence="5">LRV0_1</strain>
    </source>
</reference>
<protein>
    <recommendedName>
        <fullName evidence="4">MIF4G domain-containing protein</fullName>
    </recommendedName>
</protein>
<feature type="compositionally biased region" description="Basic and acidic residues" evidence="2">
    <location>
        <begin position="80"/>
        <end position="90"/>
    </location>
</feature>
<evidence type="ECO:0000313" key="6">
    <source>
        <dbReference type="Proteomes" id="UP001234178"/>
    </source>
</evidence>
<feature type="coiled-coil region" evidence="1">
    <location>
        <begin position="106"/>
        <end position="158"/>
    </location>
</feature>
<proteinExistence type="predicted"/>
<evidence type="ECO:0000259" key="4">
    <source>
        <dbReference type="SMART" id="SM00543"/>
    </source>
</evidence>
<dbReference type="PANTHER" id="PTHR23253">
    <property type="entry name" value="EUKARYOTIC TRANSLATION INITIATION FACTOR 4 GAMMA"/>
    <property type="match status" value="1"/>
</dbReference>
<dbReference type="Pfam" id="PF02854">
    <property type="entry name" value="MIF4G"/>
    <property type="match status" value="1"/>
</dbReference>
<dbReference type="InterPro" id="IPR003890">
    <property type="entry name" value="MIF4G-like_typ-3"/>
</dbReference>
<organism evidence="5 6">
    <name type="scientific">Daphnia magna</name>
    <dbReference type="NCBI Taxonomy" id="35525"/>
    <lineage>
        <taxon>Eukaryota</taxon>
        <taxon>Metazoa</taxon>
        <taxon>Ecdysozoa</taxon>
        <taxon>Arthropoda</taxon>
        <taxon>Crustacea</taxon>
        <taxon>Branchiopoda</taxon>
        <taxon>Diplostraca</taxon>
        <taxon>Cladocera</taxon>
        <taxon>Anomopoda</taxon>
        <taxon>Daphniidae</taxon>
        <taxon>Daphnia</taxon>
    </lineage>
</organism>
<evidence type="ECO:0000313" key="5">
    <source>
        <dbReference type="EMBL" id="KAK4014344.1"/>
    </source>
</evidence>
<evidence type="ECO:0000256" key="2">
    <source>
        <dbReference type="SAM" id="MobiDB-lite"/>
    </source>
</evidence>
<name>A0ABQ9ZN29_9CRUS</name>
<comment type="caution">
    <text evidence="5">The sequence shown here is derived from an EMBL/GenBank/DDBJ whole genome shotgun (WGS) entry which is preliminary data.</text>
</comment>
<keyword evidence="6" id="KW-1185">Reference proteome</keyword>
<gene>
    <name evidence="5" type="ORF">OUZ56_026870</name>
</gene>
<feature type="signal peptide" evidence="3">
    <location>
        <begin position="1"/>
        <end position="19"/>
    </location>
</feature>
<dbReference type="SUPFAM" id="SSF48371">
    <property type="entry name" value="ARM repeat"/>
    <property type="match status" value="1"/>
</dbReference>
<evidence type="ECO:0000256" key="3">
    <source>
        <dbReference type="SAM" id="SignalP"/>
    </source>
</evidence>
<feature type="region of interest" description="Disordered" evidence="2">
    <location>
        <begin position="22"/>
        <end position="103"/>
    </location>
</feature>
<dbReference type="Gene3D" id="1.25.40.180">
    <property type="match status" value="1"/>
</dbReference>
<feature type="coiled-coil region" evidence="1">
    <location>
        <begin position="524"/>
        <end position="551"/>
    </location>
</feature>
<dbReference type="InterPro" id="IPR016024">
    <property type="entry name" value="ARM-type_fold"/>
</dbReference>
<keyword evidence="3" id="KW-0732">Signal</keyword>
<feature type="compositionally biased region" description="Polar residues" evidence="2">
    <location>
        <begin position="45"/>
        <end position="56"/>
    </location>
</feature>
<feature type="compositionally biased region" description="Low complexity" evidence="2">
    <location>
        <begin position="57"/>
        <end position="70"/>
    </location>
</feature>